<keyword evidence="2" id="KW-0813">Transport</keyword>
<comment type="caution">
    <text evidence="7">The sequence shown here is derived from an EMBL/GenBank/DDBJ whole genome shotgun (WGS) entry which is preliminary data.</text>
</comment>
<dbReference type="GO" id="GO:0005634">
    <property type="term" value="C:nucleus"/>
    <property type="evidence" value="ECO:0007669"/>
    <property type="project" value="UniProtKB-SubCell"/>
</dbReference>
<accession>A0A1U7LJA9</accession>
<dbReference type="InterPro" id="IPR015943">
    <property type="entry name" value="WD40/YVTN_repeat-like_dom_sf"/>
</dbReference>
<evidence type="ECO:0000256" key="5">
    <source>
        <dbReference type="SAM" id="MobiDB-lite"/>
    </source>
</evidence>
<feature type="compositionally biased region" description="Polar residues" evidence="5">
    <location>
        <begin position="832"/>
        <end position="841"/>
    </location>
</feature>
<evidence type="ECO:0000256" key="4">
    <source>
        <dbReference type="SAM" id="Coils"/>
    </source>
</evidence>
<dbReference type="Pfam" id="PF16755">
    <property type="entry name" value="Beta-prop_NUP159_NUP214"/>
    <property type="match status" value="1"/>
</dbReference>
<reference evidence="7 8" key="1">
    <citation type="submission" date="2016-04" db="EMBL/GenBank/DDBJ databases">
        <title>Evolutionary innovation and constraint leading to complex multicellularity in the Ascomycota.</title>
        <authorList>
            <person name="Cisse O."/>
            <person name="Nguyen A."/>
            <person name="Hewitt D.A."/>
            <person name="Jedd G."/>
            <person name="Stajich J.E."/>
        </authorList>
    </citation>
    <scope>NUCLEOTIDE SEQUENCE [LARGE SCALE GENOMIC DNA]</scope>
    <source>
        <strain evidence="7 8">DAH-3</strain>
    </source>
</reference>
<comment type="subcellular location">
    <subcellularLocation>
        <location evidence="1">Nucleus</location>
    </subcellularLocation>
</comment>
<proteinExistence type="predicted"/>
<evidence type="ECO:0000256" key="2">
    <source>
        <dbReference type="ARBA" id="ARBA00022448"/>
    </source>
</evidence>
<feature type="region of interest" description="Disordered" evidence="5">
    <location>
        <begin position="671"/>
        <end position="841"/>
    </location>
</feature>
<feature type="region of interest" description="Disordered" evidence="5">
    <location>
        <begin position="636"/>
        <end position="655"/>
    </location>
</feature>
<dbReference type="OMA" id="RGQCASI"/>
<keyword evidence="3" id="KW-0539">Nucleus</keyword>
<feature type="compositionally biased region" description="Polar residues" evidence="5">
    <location>
        <begin position="636"/>
        <end position="646"/>
    </location>
</feature>
<dbReference type="Proteomes" id="UP000186594">
    <property type="component" value="Unassembled WGS sequence"/>
</dbReference>
<evidence type="ECO:0000313" key="7">
    <source>
        <dbReference type="EMBL" id="OLL22611.1"/>
    </source>
</evidence>
<keyword evidence="4" id="KW-0175">Coiled coil</keyword>
<feature type="compositionally biased region" description="Low complexity" evidence="5">
    <location>
        <begin position="791"/>
        <end position="802"/>
    </location>
</feature>
<feature type="domain" description="Nucleoporin Nup159/Nup146 N-terminal" evidence="6">
    <location>
        <begin position="52"/>
        <end position="405"/>
    </location>
</feature>
<feature type="coiled-coil region" evidence="4">
    <location>
        <begin position="1321"/>
        <end position="1396"/>
    </location>
</feature>
<evidence type="ECO:0000259" key="6">
    <source>
        <dbReference type="Pfam" id="PF16755"/>
    </source>
</evidence>
<dbReference type="Gene3D" id="2.130.10.10">
    <property type="entry name" value="YVTN repeat-like/Quinoprotein amine dehydrogenase"/>
    <property type="match status" value="1"/>
</dbReference>
<dbReference type="OrthoDB" id="248320at2759"/>
<evidence type="ECO:0000256" key="3">
    <source>
        <dbReference type="ARBA" id="ARBA00023242"/>
    </source>
</evidence>
<sequence length="1459" mass="159337">MSQVSDLKPSSVQLEEIDGEEIDVETVAFRPLRQDTILRLFSDGFNGISALPESSLLAVNNYSGLLVGASTSEFVVETTKNIRNSITSATFKFPSISSTATRITVTQTISHVIFSPSGNEILLGFEDGKISSYDVASLRAGSEPKFDNSTTPIQDLQANPSPDADLVAILTKDRVLRMLSMSKRQLLDVVLAEVTAICWSQKGKQIICGMRDGSLVQITPDGQKKAELKRAPALDSHYVSKVCWLENHLFLVVYHVPEEDTVHLNHQYEIYIISSEEKDSIKYIRMPDPAPPFGLSERGLNHFFLALKNWSPYLSNFVVVSATPSADIGIISRSKPSNKWATWSISDETKRALLPYSILADHESSPLGLAFDFTSRDPIPLAPNDDPSQTGPVPIFYILNTDGFLSAYHILYLDAVKAGIRYDGILLSSSSGSPIALNVESVPETKNIAENQFNSTVAFGSSVSKAPSVGLGFGFGGNGVTSAPSFGSSLLSDQKSLAQPFSVVPPNSAMARNTNPGFLQPFGNLSFETTSFTRLGDQNITSSAKDAAITETKIIDEPQSLSEPSKLGQQSVFGTLEESTPEFGQSSFQNSVPLLRPTTSLRSQGLLSGSSNTGVGSFSDSPGQIAFADAESLNNPLKSSQVTNKPNFGFTPRSDEGKISVFTSSRIKKVPGLESSGASDNDDDDNTHIFESGFGGKTSSADPFFGSSILSLNLEDKKEAPGSAPQKTSVRGTSSSPELLLNPADSVESLPEEESKDEFETDEENVSERTSEIQSQDKSEDEDDTKTEAAPSLQTSTSPLPSAGEISPPPLSQIPRLKNSSATALPAKPKETTFNSTQQLEENVKSIPLPLESKSFNLESSSLQHQRSKAVEAANVEARLQSFIPKPKTAIEIGESYPLPPESYADKLSLQPSVSTITESSKNTESNPRSLNPKAFSFDSISLGTENKNVENSILAPNPTSSQEHQTKTLQAPHSSDPPSAALWVDLEEKIPPSATDEKPPFSSFSFTRQNETPKPPFDLLNQSSAAVGFNVNDNLPKPRRTSFVSEKVSSFSFNKPSEKAHFSFDPSIQEKFKPSYVAPVPAVSLTPDENKSSALTNAISSSSFSTKHTPFPGGGRGPSRHSSLRGVISKKPVSSPETSFSTTTEITRVMAVNDEEAAKNLEEKIVLPVELRPIVPLDSGIPPQSSQAGLTKEFELVYLRFTQELELLGENTRNLSRFVDAHSEKRTLDISDLGADIQSACHLGGLHDLSRTTEYFLKQSVEFNSDRNQHNQAIHELKNSLIRLEAKQVEIARFIRAKTDPDFAKMVKARQLGPEHSEQQRQLRNISQHIDSQLQQAEEQFSIIKAAVSSRVQGRNLQPSAEKIRRAIDNITADANRKAEESNKLERKLKRMSVTQRNMPQKHTPFCSTPKVPRRRDLLNTDRDIARSTADVLNKERFCMTVKVMMKTMPPLRTEFEG</sequence>
<feature type="compositionally biased region" description="Polar residues" evidence="5">
    <location>
        <begin position="915"/>
        <end position="930"/>
    </location>
</feature>
<keyword evidence="8" id="KW-1185">Reference proteome</keyword>
<feature type="compositionally biased region" description="Basic and acidic residues" evidence="5">
    <location>
        <begin position="766"/>
        <end position="778"/>
    </location>
</feature>
<feature type="region of interest" description="Disordered" evidence="5">
    <location>
        <begin position="915"/>
        <end position="934"/>
    </location>
</feature>
<feature type="compositionally biased region" description="Polar residues" evidence="5">
    <location>
        <begin position="1003"/>
        <end position="1013"/>
    </location>
</feature>
<evidence type="ECO:0000256" key="1">
    <source>
        <dbReference type="ARBA" id="ARBA00004123"/>
    </source>
</evidence>
<gene>
    <name evidence="7" type="ORF">NEOLI_000237</name>
</gene>
<protein>
    <submittedName>
        <fullName evidence="7">Nucleoporin nup146</fullName>
    </submittedName>
</protein>
<feature type="compositionally biased region" description="Polar residues" evidence="5">
    <location>
        <begin position="725"/>
        <end position="737"/>
    </location>
</feature>
<evidence type="ECO:0000313" key="8">
    <source>
        <dbReference type="Proteomes" id="UP000186594"/>
    </source>
</evidence>
<dbReference type="SUPFAM" id="SSF117289">
    <property type="entry name" value="Nucleoporin domain"/>
    <property type="match status" value="1"/>
</dbReference>
<feature type="region of interest" description="Disordered" evidence="5">
    <location>
        <begin position="951"/>
        <end position="980"/>
    </location>
</feature>
<dbReference type="InterPro" id="IPR039462">
    <property type="entry name" value="Nup159/Nup146_N"/>
</dbReference>
<feature type="region of interest" description="Disordered" evidence="5">
    <location>
        <begin position="992"/>
        <end position="1014"/>
    </location>
</feature>
<organism evidence="7 8">
    <name type="scientific">Neolecta irregularis (strain DAH-3)</name>
    <dbReference type="NCBI Taxonomy" id="1198029"/>
    <lineage>
        <taxon>Eukaryota</taxon>
        <taxon>Fungi</taxon>
        <taxon>Dikarya</taxon>
        <taxon>Ascomycota</taxon>
        <taxon>Taphrinomycotina</taxon>
        <taxon>Neolectales</taxon>
        <taxon>Neolectaceae</taxon>
        <taxon>Neolecta</taxon>
    </lineage>
</organism>
<feature type="compositionally biased region" description="Polar residues" evidence="5">
    <location>
        <begin position="958"/>
        <end position="978"/>
    </location>
</feature>
<dbReference type="EMBL" id="LXFE01003012">
    <property type="protein sequence ID" value="OLL22611.1"/>
    <property type="molecule type" value="Genomic_DNA"/>
</dbReference>
<name>A0A1U7LJA9_NEOID</name>
<dbReference type="STRING" id="1198029.A0A1U7LJA9"/>
<feature type="compositionally biased region" description="Acidic residues" evidence="5">
    <location>
        <begin position="750"/>
        <end position="765"/>
    </location>
</feature>
<feature type="region of interest" description="Disordered" evidence="5">
    <location>
        <begin position="1103"/>
        <end position="1142"/>
    </location>
</feature>